<proteinExistence type="predicted"/>
<dbReference type="PROSITE" id="PS00409">
    <property type="entry name" value="PROKAR_NTER_METHYL"/>
    <property type="match status" value="1"/>
</dbReference>
<comment type="subcellular location">
    <subcellularLocation>
        <location evidence="1">Membrane</location>
        <topology evidence="1">Single-pass membrane protein</topology>
    </subcellularLocation>
</comment>
<dbReference type="RefSeq" id="WP_167016371.1">
    <property type="nucleotide sequence ID" value="NZ_VWXF01000007.1"/>
</dbReference>
<keyword evidence="3" id="KW-1185">Reference proteome</keyword>
<dbReference type="InterPro" id="IPR012902">
    <property type="entry name" value="N_methyl_site"/>
</dbReference>
<evidence type="ECO:0000256" key="1">
    <source>
        <dbReference type="ARBA" id="ARBA00004167"/>
    </source>
</evidence>
<name>A0ABX0RFL4_9GAMM</name>
<gene>
    <name evidence="2" type="ORF">F3J40_16675</name>
</gene>
<sequence length="100" mass="11114">MRSERGFSLPELLFALLLMALSVSALLGYHRALSQGFVQQRLQREAGQVAADRLLGHETAGWRSHVVTEPGYAPCRRETVTVSGGMQRESTLTWLRCSDP</sequence>
<dbReference type="NCBIfam" id="TIGR02532">
    <property type="entry name" value="IV_pilin_GFxxxE"/>
    <property type="match status" value="1"/>
</dbReference>
<accession>A0ABX0RFL4</accession>
<evidence type="ECO:0000313" key="2">
    <source>
        <dbReference type="EMBL" id="NIF23222.1"/>
    </source>
</evidence>
<protein>
    <submittedName>
        <fullName evidence="2">Prepilin-type N-terminal cleavage/methylation domain-containing protein</fullName>
    </submittedName>
</protein>
<reference evidence="2 3" key="1">
    <citation type="journal article" date="2019" name="bioRxiv">
        <title>Bacteria contribute to plant secondary compound degradation in a generalist herbivore system.</title>
        <authorList>
            <person name="Francoeur C.B."/>
            <person name="Khadempour L."/>
            <person name="Moreira-Soto R.D."/>
            <person name="Gotting K."/>
            <person name="Book A.J."/>
            <person name="Pinto-Tomas A.A."/>
            <person name="Keefover-Ring K."/>
            <person name="Currie C.R."/>
        </authorList>
    </citation>
    <scope>NUCLEOTIDE SEQUENCE [LARGE SCALE GENOMIC DNA]</scope>
    <source>
        <strain evidence="2">Acro-835</strain>
    </source>
</reference>
<dbReference type="Pfam" id="PF07963">
    <property type="entry name" value="N_methyl"/>
    <property type="match status" value="1"/>
</dbReference>
<evidence type="ECO:0000313" key="3">
    <source>
        <dbReference type="Proteomes" id="UP001515683"/>
    </source>
</evidence>
<dbReference type="EMBL" id="VWXF01000007">
    <property type="protein sequence ID" value="NIF23222.1"/>
    <property type="molecule type" value="Genomic_DNA"/>
</dbReference>
<organism evidence="2 3">
    <name type="scientific">Candidatus Pantoea multigeneris</name>
    <dbReference type="NCBI Taxonomy" id="2608357"/>
    <lineage>
        <taxon>Bacteria</taxon>
        <taxon>Pseudomonadati</taxon>
        <taxon>Pseudomonadota</taxon>
        <taxon>Gammaproteobacteria</taxon>
        <taxon>Enterobacterales</taxon>
        <taxon>Erwiniaceae</taxon>
        <taxon>Pantoea</taxon>
    </lineage>
</organism>
<comment type="caution">
    <text evidence="2">The sequence shown here is derived from an EMBL/GenBank/DDBJ whole genome shotgun (WGS) entry which is preliminary data.</text>
</comment>
<dbReference type="Proteomes" id="UP001515683">
    <property type="component" value="Unassembled WGS sequence"/>
</dbReference>